<evidence type="ECO:0000256" key="5">
    <source>
        <dbReference type="ARBA" id="ARBA00022679"/>
    </source>
</evidence>
<comment type="catalytic activity">
    <reaction evidence="9">
        <text>molybdopterin + ATP + H(+) = adenylyl-molybdopterin + diphosphate</text>
        <dbReference type="Rhea" id="RHEA:31331"/>
        <dbReference type="ChEBI" id="CHEBI:15378"/>
        <dbReference type="ChEBI" id="CHEBI:30616"/>
        <dbReference type="ChEBI" id="CHEBI:33019"/>
        <dbReference type="ChEBI" id="CHEBI:58698"/>
        <dbReference type="ChEBI" id="CHEBI:62727"/>
        <dbReference type="EC" id="2.7.7.75"/>
    </reaction>
</comment>
<dbReference type="GO" id="GO:0061598">
    <property type="term" value="F:molybdopterin adenylyltransferase activity"/>
    <property type="evidence" value="ECO:0007669"/>
    <property type="project" value="UniProtKB-EC"/>
</dbReference>
<accession>A0A6B8KAS6</accession>
<dbReference type="PANTHER" id="PTHR43764:SF1">
    <property type="entry name" value="MOLYBDOPTERIN MOLYBDOTRANSFERASE"/>
    <property type="match status" value="1"/>
</dbReference>
<evidence type="ECO:0000256" key="4">
    <source>
        <dbReference type="ARBA" id="ARBA00013491"/>
    </source>
</evidence>
<dbReference type="InterPro" id="IPR008284">
    <property type="entry name" value="MoCF_biosynth_CS"/>
</dbReference>
<evidence type="ECO:0000313" key="12">
    <source>
        <dbReference type="EMBL" id="QGM45206.1"/>
    </source>
</evidence>
<comment type="function">
    <text evidence="10">Catalyzes the adenylation of molybdopterin as part of the biosynthesis of the molybdenum-cofactor.</text>
</comment>
<dbReference type="GO" id="GO:0005524">
    <property type="term" value="F:ATP binding"/>
    <property type="evidence" value="ECO:0007669"/>
    <property type="project" value="UniProtKB-KW"/>
</dbReference>
<dbReference type="UniPathway" id="UPA00344"/>
<organism evidence="12 13">
    <name type="scientific">Methylocystis heyeri</name>
    <dbReference type="NCBI Taxonomy" id="391905"/>
    <lineage>
        <taxon>Bacteria</taxon>
        <taxon>Pseudomonadati</taxon>
        <taxon>Pseudomonadota</taxon>
        <taxon>Alphaproteobacteria</taxon>
        <taxon>Hyphomicrobiales</taxon>
        <taxon>Methylocystaceae</taxon>
        <taxon>Methylocystis</taxon>
    </lineage>
</organism>
<protein>
    <recommendedName>
        <fullName evidence="4">Molybdopterin adenylyltransferase</fullName>
        <ecNumber evidence="3">2.7.7.75</ecNumber>
    </recommendedName>
</protein>
<dbReference type="Pfam" id="PF00994">
    <property type="entry name" value="MoCF_biosynth"/>
    <property type="match status" value="1"/>
</dbReference>
<evidence type="ECO:0000256" key="1">
    <source>
        <dbReference type="ARBA" id="ARBA00005046"/>
    </source>
</evidence>
<dbReference type="EMBL" id="CP046052">
    <property type="protein sequence ID" value="QGM45206.1"/>
    <property type="molecule type" value="Genomic_DNA"/>
</dbReference>
<dbReference type="FunFam" id="3.40.980.10:FF:000005">
    <property type="entry name" value="Molybdopterin biosynthesis mog protein"/>
    <property type="match status" value="1"/>
</dbReference>
<dbReference type="NCBIfam" id="NF006932">
    <property type="entry name" value="PRK09417.1"/>
    <property type="match status" value="1"/>
</dbReference>
<evidence type="ECO:0000313" key="13">
    <source>
        <dbReference type="Proteomes" id="UP000309061"/>
    </source>
</evidence>
<dbReference type="PANTHER" id="PTHR43764">
    <property type="entry name" value="MOLYBDENUM COFACTOR BIOSYNTHESIS"/>
    <property type="match status" value="1"/>
</dbReference>
<dbReference type="CDD" id="cd00886">
    <property type="entry name" value="MogA_MoaB"/>
    <property type="match status" value="1"/>
</dbReference>
<dbReference type="EC" id="2.7.7.75" evidence="3"/>
<dbReference type="InterPro" id="IPR001453">
    <property type="entry name" value="MoaB/Mog_dom"/>
</dbReference>
<sequence>MEEDMTTTPAAAVIGVLTASDRASAGIYTDESGPAIEAYLRRVLTTPFRIERRIVPDGFESVRDALIDLADNIGCDLIVTTGGTGPSPRDLTPEATLAAAPRELPGFGELMRKVSLEQVPTAILSRQLAAHRGKCLIVNLPGKPAAIELCLNAVMPAVPYCLDLIGAAWIDTDPAQVKCFRPKPK</sequence>
<dbReference type="OrthoDB" id="9784492at2"/>
<evidence type="ECO:0000256" key="2">
    <source>
        <dbReference type="ARBA" id="ARBA00006112"/>
    </source>
</evidence>
<dbReference type="Gene3D" id="3.40.980.10">
    <property type="entry name" value="MoaB/Mog-like domain"/>
    <property type="match status" value="1"/>
</dbReference>
<dbReference type="PROSITE" id="PS01078">
    <property type="entry name" value="MOCF_BIOSYNTHESIS_1"/>
    <property type="match status" value="1"/>
</dbReference>
<gene>
    <name evidence="12" type="ORF">H2LOC_005580</name>
</gene>
<feature type="domain" description="MoaB/Mog" evidence="11">
    <location>
        <begin position="15"/>
        <end position="161"/>
    </location>
</feature>
<keyword evidence="7" id="KW-0067">ATP-binding</keyword>
<keyword evidence="13" id="KW-1185">Reference proteome</keyword>
<evidence type="ECO:0000256" key="6">
    <source>
        <dbReference type="ARBA" id="ARBA00022741"/>
    </source>
</evidence>
<dbReference type="Proteomes" id="UP000309061">
    <property type="component" value="Chromosome"/>
</dbReference>
<evidence type="ECO:0000256" key="9">
    <source>
        <dbReference type="ARBA" id="ARBA00051131"/>
    </source>
</evidence>
<name>A0A6B8KAS6_9HYPH</name>
<dbReference type="SUPFAM" id="SSF53218">
    <property type="entry name" value="Molybdenum cofactor biosynthesis proteins"/>
    <property type="match status" value="1"/>
</dbReference>
<dbReference type="GO" id="GO:0006777">
    <property type="term" value="P:Mo-molybdopterin cofactor biosynthetic process"/>
    <property type="evidence" value="ECO:0007669"/>
    <property type="project" value="UniProtKB-KW"/>
</dbReference>
<comment type="pathway">
    <text evidence="1">Cofactor biosynthesis; molybdopterin biosynthesis.</text>
</comment>
<evidence type="ECO:0000256" key="10">
    <source>
        <dbReference type="ARBA" id="ARBA00058212"/>
    </source>
</evidence>
<evidence type="ECO:0000256" key="7">
    <source>
        <dbReference type="ARBA" id="ARBA00022840"/>
    </source>
</evidence>
<evidence type="ECO:0000256" key="3">
    <source>
        <dbReference type="ARBA" id="ARBA00012509"/>
    </source>
</evidence>
<reference evidence="12 13" key="1">
    <citation type="submission" date="2019-11" db="EMBL/GenBank/DDBJ databases">
        <title>The genome sequence of Methylocystis heyeri.</title>
        <authorList>
            <person name="Oshkin I.Y."/>
            <person name="Miroshnikov K."/>
            <person name="Dedysh S.N."/>
        </authorList>
    </citation>
    <scope>NUCLEOTIDE SEQUENCE [LARGE SCALE GENOMIC DNA]</scope>
    <source>
        <strain evidence="12 13">H2</strain>
    </source>
</reference>
<dbReference type="InterPro" id="IPR036425">
    <property type="entry name" value="MoaB/Mog-like_dom_sf"/>
</dbReference>
<evidence type="ECO:0000259" key="11">
    <source>
        <dbReference type="SMART" id="SM00852"/>
    </source>
</evidence>
<dbReference type="NCBIfam" id="TIGR00177">
    <property type="entry name" value="molyb_syn"/>
    <property type="match status" value="1"/>
</dbReference>
<keyword evidence="6" id="KW-0547">Nucleotide-binding</keyword>
<evidence type="ECO:0000256" key="8">
    <source>
        <dbReference type="ARBA" id="ARBA00023150"/>
    </source>
</evidence>
<keyword evidence="8" id="KW-0501">Molybdenum cofactor biosynthesis</keyword>
<dbReference type="KEGG" id="mhey:H2LOC_005580"/>
<dbReference type="AlphaFoldDB" id="A0A6B8KAS6"/>
<comment type="similarity">
    <text evidence="2">Belongs to the MoaB/Mog family.</text>
</comment>
<keyword evidence="12" id="KW-0548">Nucleotidyltransferase</keyword>
<proteinExistence type="inferred from homology"/>
<dbReference type="InterPro" id="IPR051920">
    <property type="entry name" value="MPT_Adenylyltrnsfr/MoaC-Rel"/>
</dbReference>
<dbReference type="SMART" id="SM00852">
    <property type="entry name" value="MoCF_biosynth"/>
    <property type="match status" value="1"/>
</dbReference>
<keyword evidence="5 12" id="KW-0808">Transferase</keyword>